<evidence type="ECO:0000256" key="8">
    <source>
        <dbReference type="ARBA" id="ARBA00023027"/>
    </source>
</evidence>
<dbReference type="Gene3D" id="3.40.50.620">
    <property type="entry name" value="HUPs"/>
    <property type="match status" value="1"/>
</dbReference>
<dbReference type="SUPFAM" id="SSF52374">
    <property type="entry name" value="Nucleotidylyl transferase"/>
    <property type="match status" value="1"/>
</dbReference>
<keyword evidence="4 10" id="KW-0808">Transferase</keyword>
<comment type="catalytic activity">
    <reaction evidence="9 10">
        <text>nicotinate beta-D-ribonucleotide + ATP + H(+) = deamido-NAD(+) + diphosphate</text>
        <dbReference type="Rhea" id="RHEA:22860"/>
        <dbReference type="ChEBI" id="CHEBI:15378"/>
        <dbReference type="ChEBI" id="CHEBI:30616"/>
        <dbReference type="ChEBI" id="CHEBI:33019"/>
        <dbReference type="ChEBI" id="CHEBI:57502"/>
        <dbReference type="ChEBI" id="CHEBI:58437"/>
        <dbReference type="EC" id="2.7.7.18"/>
    </reaction>
</comment>
<dbReference type="NCBIfam" id="NF000841">
    <property type="entry name" value="PRK00071.1-4"/>
    <property type="match status" value="1"/>
</dbReference>
<evidence type="ECO:0000256" key="1">
    <source>
        <dbReference type="ARBA" id="ARBA00002324"/>
    </source>
</evidence>
<dbReference type="HAMAP" id="MF_00244">
    <property type="entry name" value="NaMN_adenylyltr"/>
    <property type="match status" value="1"/>
</dbReference>
<comment type="function">
    <text evidence="1 10">Catalyzes the reversible adenylation of nicotinate mononucleotide (NaMN) to nicotinic acid adenine dinucleotide (NaAD).</text>
</comment>
<evidence type="ECO:0000256" key="5">
    <source>
        <dbReference type="ARBA" id="ARBA00022695"/>
    </source>
</evidence>
<dbReference type="PANTHER" id="PTHR39321">
    <property type="entry name" value="NICOTINATE-NUCLEOTIDE ADENYLYLTRANSFERASE-RELATED"/>
    <property type="match status" value="1"/>
</dbReference>
<dbReference type="GO" id="GO:0009435">
    <property type="term" value="P:NAD+ biosynthetic process"/>
    <property type="evidence" value="ECO:0007669"/>
    <property type="project" value="UniProtKB-UniRule"/>
</dbReference>
<evidence type="ECO:0000256" key="7">
    <source>
        <dbReference type="ARBA" id="ARBA00022840"/>
    </source>
</evidence>
<dbReference type="AlphaFoldDB" id="A0AAF0CWJ4"/>
<keyword evidence="6 10" id="KW-0547">Nucleotide-binding</keyword>
<evidence type="ECO:0000313" key="13">
    <source>
        <dbReference type="Proteomes" id="UP001179647"/>
    </source>
</evidence>
<evidence type="ECO:0000256" key="4">
    <source>
        <dbReference type="ARBA" id="ARBA00022679"/>
    </source>
</evidence>
<sequence>MSETLNRTQIVARTELKETSKRQQVGILGGNFNPVHHAHLIVADQVYHQLGLDKIYLMPTYEPPHIDHKTTISSELRLDMLELALASDDYLEIETLEINRAGKSYTYETMKTLTELNPDVDYYFIIGGDMVEYLPKWYEIEKLMSLVQLVGVRRPNYPITSEYPLIWVDVPLMDISSSLIRAKVAKGDSVNYLLPRDVINYIEMKGLYRDG</sequence>
<protein>
    <recommendedName>
        <fullName evidence="10">Probable nicotinate-nucleotide adenylyltransferase</fullName>
        <ecNumber evidence="10">2.7.7.18</ecNumber>
    </recommendedName>
    <alternativeName>
        <fullName evidence="10">Deamido-NAD(+) diphosphorylase</fullName>
    </alternativeName>
    <alternativeName>
        <fullName evidence="10">Deamido-NAD(+) pyrophosphorylase</fullName>
    </alternativeName>
    <alternativeName>
        <fullName evidence="10">Nicotinate mononucleotide adenylyltransferase</fullName>
        <shortName evidence="10">NaMN adenylyltransferase</shortName>
    </alternativeName>
</protein>
<evidence type="ECO:0000313" key="12">
    <source>
        <dbReference type="EMBL" id="WEG74330.1"/>
    </source>
</evidence>
<keyword evidence="5 10" id="KW-0548">Nucleotidyltransferase</keyword>
<accession>A0AAF0CWJ4</accession>
<evidence type="ECO:0000259" key="11">
    <source>
        <dbReference type="Pfam" id="PF01467"/>
    </source>
</evidence>
<keyword evidence="3 10" id="KW-0662">Pyridine nucleotide biosynthesis</keyword>
<evidence type="ECO:0000256" key="6">
    <source>
        <dbReference type="ARBA" id="ARBA00022741"/>
    </source>
</evidence>
<feature type="domain" description="Cytidyltransferase-like" evidence="11">
    <location>
        <begin position="27"/>
        <end position="182"/>
    </location>
</feature>
<dbReference type="EMBL" id="CP110232">
    <property type="protein sequence ID" value="WEG74330.1"/>
    <property type="molecule type" value="Genomic_DNA"/>
</dbReference>
<proteinExistence type="inferred from homology"/>
<dbReference type="InterPro" id="IPR004821">
    <property type="entry name" value="Cyt_trans-like"/>
</dbReference>
<name>A0AAF0CWJ4_9ENTE</name>
<dbReference type="NCBIfam" id="TIGR00482">
    <property type="entry name" value="nicotinate (nicotinamide) nucleotide adenylyltransferase"/>
    <property type="match status" value="1"/>
</dbReference>
<comment type="similarity">
    <text evidence="10">Belongs to the NadD family.</text>
</comment>
<organism evidence="12 13">
    <name type="scientific">Vagococcus intermedius</name>
    <dbReference type="NCBI Taxonomy" id="2991418"/>
    <lineage>
        <taxon>Bacteria</taxon>
        <taxon>Bacillati</taxon>
        <taxon>Bacillota</taxon>
        <taxon>Bacilli</taxon>
        <taxon>Lactobacillales</taxon>
        <taxon>Enterococcaceae</taxon>
        <taxon>Vagococcus</taxon>
    </lineage>
</organism>
<evidence type="ECO:0000256" key="2">
    <source>
        <dbReference type="ARBA" id="ARBA00005019"/>
    </source>
</evidence>
<dbReference type="Pfam" id="PF01467">
    <property type="entry name" value="CTP_transf_like"/>
    <property type="match status" value="1"/>
</dbReference>
<dbReference type="NCBIfam" id="NF000840">
    <property type="entry name" value="PRK00071.1-3"/>
    <property type="match status" value="1"/>
</dbReference>
<dbReference type="GO" id="GO:0004515">
    <property type="term" value="F:nicotinate-nucleotide adenylyltransferase activity"/>
    <property type="evidence" value="ECO:0007669"/>
    <property type="project" value="UniProtKB-UniRule"/>
</dbReference>
<dbReference type="InterPro" id="IPR005248">
    <property type="entry name" value="NadD/NMNAT"/>
</dbReference>
<keyword evidence="8 10" id="KW-0520">NAD</keyword>
<dbReference type="Proteomes" id="UP001179647">
    <property type="component" value="Chromosome"/>
</dbReference>
<dbReference type="GO" id="GO:0005524">
    <property type="term" value="F:ATP binding"/>
    <property type="evidence" value="ECO:0007669"/>
    <property type="project" value="UniProtKB-KW"/>
</dbReference>
<keyword evidence="13" id="KW-1185">Reference proteome</keyword>
<dbReference type="CDD" id="cd02165">
    <property type="entry name" value="NMNAT"/>
    <property type="match status" value="1"/>
</dbReference>
<dbReference type="PANTHER" id="PTHR39321:SF3">
    <property type="entry name" value="PHOSPHOPANTETHEINE ADENYLYLTRANSFERASE"/>
    <property type="match status" value="1"/>
</dbReference>
<dbReference type="InterPro" id="IPR014729">
    <property type="entry name" value="Rossmann-like_a/b/a_fold"/>
</dbReference>
<reference evidence="12" key="1">
    <citation type="submission" date="2022-10" db="EMBL/GenBank/DDBJ databases">
        <title>Vagococcus sp. isolated from poultry meat.</title>
        <authorList>
            <person name="Johansson P."/>
            <person name="Bjorkroth J."/>
        </authorList>
    </citation>
    <scope>NUCLEOTIDE SEQUENCE</scope>
    <source>
        <strain evidence="12">STAA11</strain>
    </source>
</reference>
<evidence type="ECO:0000256" key="10">
    <source>
        <dbReference type="HAMAP-Rule" id="MF_00244"/>
    </source>
</evidence>
<dbReference type="EC" id="2.7.7.18" evidence="10"/>
<evidence type="ECO:0000256" key="3">
    <source>
        <dbReference type="ARBA" id="ARBA00022642"/>
    </source>
</evidence>
<gene>
    <name evidence="10" type="primary">nadD</name>
    <name evidence="12" type="ORF">OL234_07390</name>
</gene>
<evidence type="ECO:0000256" key="9">
    <source>
        <dbReference type="ARBA" id="ARBA00048721"/>
    </source>
</evidence>
<keyword evidence="7 10" id="KW-0067">ATP-binding</keyword>
<comment type="pathway">
    <text evidence="2 10">Cofactor biosynthesis; NAD(+) biosynthesis; deamido-NAD(+) from nicotinate D-ribonucleotide: step 1/1.</text>
</comment>
<dbReference type="KEGG" id="vie:OL234_07390"/>